<gene>
    <name evidence="2" type="ORF">EHS25_006184</name>
</gene>
<evidence type="ECO:0000256" key="1">
    <source>
        <dbReference type="SAM" id="MobiDB-lite"/>
    </source>
</evidence>
<organism evidence="2 3">
    <name type="scientific">Saitozyma podzolica</name>
    <dbReference type="NCBI Taxonomy" id="1890683"/>
    <lineage>
        <taxon>Eukaryota</taxon>
        <taxon>Fungi</taxon>
        <taxon>Dikarya</taxon>
        <taxon>Basidiomycota</taxon>
        <taxon>Agaricomycotina</taxon>
        <taxon>Tremellomycetes</taxon>
        <taxon>Tremellales</taxon>
        <taxon>Trimorphomycetaceae</taxon>
        <taxon>Saitozyma</taxon>
    </lineage>
</organism>
<accession>A0A427XRM6</accession>
<evidence type="ECO:0000313" key="3">
    <source>
        <dbReference type="Proteomes" id="UP000279259"/>
    </source>
</evidence>
<evidence type="ECO:0000313" key="2">
    <source>
        <dbReference type="EMBL" id="RSH81562.1"/>
    </source>
</evidence>
<keyword evidence="3" id="KW-1185">Reference proteome</keyword>
<dbReference type="AlphaFoldDB" id="A0A427XRM6"/>
<dbReference type="STRING" id="1890683.A0A427XRM6"/>
<feature type="region of interest" description="Disordered" evidence="1">
    <location>
        <begin position="214"/>
        <end position="287"/>
    </location>
</feature>
<feature type="region of interest" description="Disordered" evidence="1">
    <location>
        <begin position="1"/>
        <end position="56"/>
    </location>
</feature>
<dbReference type="EMBL" id="RSCD01000029">
    <property type="protein sequence ID" value="RSH81562.1"/>
    <property type="molecule type" value="Genomic_DNA"/>
</dbReference>
<proteinExistence type="predicted"/>
<reference evidence="2 3" key="1">
    <citation type="submission" date="2018-11" db="EMBL/GenBank/DDBJ databases">
        <title>Genome sequence of Saitozyma podzolica DSM 27192.</title>
        <authorList>
            <person name="Aliyu H."/>
            <person name="Gorte O."/>
            <person name="Ochsenreither K."/>
        </authorList>
    </citation>
    <scope>NUCLEOTIDE SEQUENCE [LARGE SCALE GENOMIC DNA]</scope>
    <source>
        <strain evidence="2 3">DSM 27192</strain>
    </source>
</reference>
<sequence>MAPTTDAAGPSSGPHRMRITTGGSVQAYDHPNRPLVLHTLPPSTQSATSASTAQPRSTLLPCALATPKLVSVAEVIKRAYIERLNTEGGGKGKNRAVGIWQYTRSGLVEVDSSAGDEVEEGQGLMRVLGGKTKPKMTHHPYLEITLSARPLGLESELDTTCQYLTVPRRRNRGKAGRAAEGAATAGGAGDEPDAPGGSEADAAKTVGIVNPDGIDIEAASVKDAESKGGGDNKESGGKQTKAAPGGDGKKRKAALVASQEDRAGKRKKGAKSRSGGDAYMPSDGLLR</sequence>
<feature type="region of interest" description="Disordered" evidence="1">
    <location>
        <begin position="170"/>
        <end position="201"/>
    </location>
</feature>
<feature type="compositionally biased region" description="Basic and acidic residues" evidence="1">
    <location>
        <begin position="220"/>
        <end position="236"/>
    </location>
</feature>
<feature type="compositionally biased region" description="Low complexity" evidence="1">
    <location>
        <begin position="39"/>
        <end position="56"/>
    </location>
</feature>
<protein>
    <submittedName>
        <fullName evidence="2">Uncharacterized protein</fullName>
    </submittedName>
</protein>
<name>A0A427XRM6_9TREE</name>
<dbReference type="Proteomes" id="UP000279259">
    <property type="component" value="Unassembled WGS sequence"/>
</dbReference>
<dbReference type="OrthoDB" id="424402at2759"/>
<comment type="caution">
    <text evidence="2">The sequence shown here is derived from an EMBL/GenBank/DDBJ whole genome shotgun (WGS) entry which is preliminary data.</text>
</comment>